<evidence type="ECO:0000313" key="2">
    <source>
        <dbReference type="Proteomes" id="UP001341281"/>
    </source>
</evidence>
<dbReference type="EMBL" id="CP144751">
    <property type="protein sequence ID" value="WVZ87334.1"/>
    <property type="molecule type" value="Genomic_DNA"/>
</dbReference>
<dbReference type="EMBL" id="CP144751">
    <property type="protein sequence ID" value="WVZ87333.1"/>
    <property type="molecule type" value="Genomic_DNA"/>
</dbReference>
<accession>A0AAQ3U9L7</accession>
<evidence type="ECO:0000313" key="1">
    <source>
        <dbReference type="EMBL" id="WVZ87334.1"/>
    </source>
</evidence>
<name>A0AAQ3U9L7_PASNO</name>
<gene>
    <name evidence="1" type="ORF">U9M48_033987</name>
</gene>
<keyword evidence="2" id="KW-1185">Reference proteome</keyword>
<protein>
    <submittedName>
        <fullName evidence="1">Uncharacterized protein</fullName>
    </submittedName>
</protein>
<organism evidence="1 2">
    <name type="scientific">Paspalum notatum var. saurae</name>
    <dbReference type="NCBI Taxonomy" id="547442"/>
    <lineage>
        <taxon>Eukaryota</taxon>
        <taxon>Viridiplantae</taxon>
        <taxon>Streptophyta</taxon>
        <taxon>Embryophyta</taxon>
        <taxon>Tracheophyta</taxon>
        <taxon>Spermatophyta</taxon>
        <taxon>Magnoliopsida</taxon>
        <taxon>Liliopsida</taxon>
        <taxon>Poales</taxon>
        <taxon>Poaceae</taxon>
        <taxon>PACMAD clade</taxon>
        <taxon>Panicoideae</taxon>
        <taxon>Andropogonodae</taxon>
        <taxon>Paspaleae</taxon>
        <taxon>Paspalinae</taxon>
        <taxon>Paspalum</taxon>
    </lineage>
</organism>
<reference evidence="1 2" key="1">
    <citation type="submission" date="2024-02" db="EMBL/GenBank/DDBJ databases">
        <title>High-quality chromosome-scale genome assembly of Pensacola bahiagrass (Paspalum notatum Flugge var. saurae).</title>
        <authorList>
            <person name="Vega J.M."/>
            <person name="Podio M."/>
            <person name="Orjuela J."/>
            <person name="Siena L.A."/>
            <person name="Pessino S.C."/>
            <person name="Combes M.C."/>
            <person name="Mariac C."/>
            <person name="Albertini E."/>
            <person name="Pupilli F."/>
            <person name="Ortiz J.P.A."/>
            <person name="Leblanc O."/>
        </authorList>
    </citation>
    <scope>NUCLEOTIDE SEQUENCE [LARGE SCALE GENOMIC DNA]</scope>
    <source>
        <strain evidence="1">R1</strain>
        <tissue evidence="1">Leaf</tissue>
    </source>
</reference>
<dbReference type="EMBL" id="CP144751">
    <property type="protein sequence ID" value="WVZ87335.1"/>
    <property type="molecule type" value="Genomic_DNA"/>
</dbReference>
<dbReference type="Proteomes" id="UP001341281">
    <property type="component" value="Chromosome 07"/>
</dbReference>
<proteinExistence type="predicted"/>
<sequence>MLAQDVPMKIPEALNATRRERQISSQRGLDSGHACLNRALVDTSFSPFADCCGVRRVDVCRLPCDVLPQIIHPVEEFVMDKDLPDEAWKMIWREMAACHALAKHPILIHTCRGIRF</sequence>
<dbReference type="AlphaFoldDB" id="A0AAQ3U9L7"/>